<dbReference type="InterPro" id="IPR043157">
    <property type="entry name" value="Dynein_AAA1S"/>
</dbReference>
<feature type="domain" description="AAA+ ATPase" evidence="16">
    <location>
        <begin position="2929"/>
        <end position="3078"/>
    </location>
</feature>
<keyword evidence="18" id="KW-1185">Reference proteome</keyword>
<evidence type="ECO:0000256" key="7">
    <source>
        <dbReference type="ARBA" id="ARBA00022840"/>
    </source>
</evidence>
<dbReference type="Pfam" id="PF12777">
    <property type="entry name" value="MT"/>
    <property type="match status" value="1"/>
</dbReference>
<dbReference type="FunFam" id="3.40.50.300:FF:002141">
    <property type="entry name" value="Dynein heavy chain"/>
    <property type="match status" value="1"/>
</dbReference>
<dbReference type="GO" id="GO:0005874">
    <property type="term" value="C:microtubule"/>
    <property type="evidence" value="ECO:0007669"/>
    <property type="project" value="UniProtKB-KW"/>
</dbReference>
<comment type="caution">
    <text evidence="17">The sequence shown here is derived from an EMBL/GenBank/DDBJ whole genome shotgun (WGS) entry which is preliminary data.</text>
</comment>
<feature type="compositionally biased region" description="Gly residues" evidence="15">
    <location>
        <begin position="4854"/>
        <end position="4865"/>
    </location>
</feature>
<keyword evidence="5" id="KW-0677">Repeat</keyword>
<gene>
    <name evidence="17" type="ORF">P43SY_000959</name>
</gene>
<comment type="subcellular location">
    <subcellularLocation>
        <location evidence="1">Cytoplasm</location>
        <location evidence="1">Cytoskeleton</location>
        <location evidence="1">Cilium axoneme</location>
    </subcellularLocation>
</comment>
<dbReference type="Pfam" id="PF12780">
    <property type="entry name" value="AAA_8"/>
    <property type="match status" value="1"/>
</dbReference>
<dbReference type="PANTHER" id="PTHR46532:SF4">
    <property type="entry name" value="AAA+ ATPASE DOMAIN-CONTAINING PROTEIN"/>
    <property type="match status" value="1"/>
</dbReference>
<dbReference type="EMBL" id="JAKCXM010000417">
    <property type="protein sequence ID" value="KAJ0394335.1"/>
    <property type="molecule type" value="Genomic_DNA"/>
</dbReference>
<dbReference type="FunFam" id="3.40.50.300:FF:000044">
    <property type="entry name" value="Dynein heavy chain 5, axonemal"/>
    <property type="match status" value="1"/>
</dbReference>
<dbReference type="PANTHER" id="PTHR46532">
    <property type="entry name" value="MALE FERTILITY FACTOR KL5"/>
    <property type="match status" value="1"/>
</dbReference>
<dbReference type="GO" id="GO:0007018">
    <property type="term" value="P:microtubule-based movement"/>
    <property type="evidence" value="ECO:0007669"/>
    <property type="project" value="InterPro"/>
</dbReference>
<dbReference type="Gene3D" id="1.10.8.1220">
    <property type="match status" value="1"/>
</dbReference>
<keyword evidence="7" id="KW-0067">ATP-binding</keyword>
<dbReference type="Gene3D" id="1.20.1270.280">
    <property type="match status" value="1"/>
</dbReference>
<feature type="compositionally biased region" description="Low complexity" evidence="15">
    <location>
        <begin position="1215"/>
        <end position="1236"/>
    </location>
</feature>
<dbReference type="GO" id="GO:0008569">
    <property type="term" value="F:minus-end-directed microtubule motor activity"/>
    <property type="evidence" value="ECO:0007669"/>
    <property type="project" value="InterPro"/>
</dbReference>
<dbReference type="InterPro" id="IPR026983">
    <property type="entry name" value="DHC"/>
</dbReference>
<feature type="region of interest" description="Disordered" evidence="15">
    <location>
        <begin position="1215"/>
        <end position="1239"/>
    </location>
</feature>
<feature type="region of interest" description="Disordered" evidence="15">
    <location>
        <begin position="1"/>
        <end position="31"/>
    </location>
</feature>
<feature type="domain" description="AAA+ ATPase" evidence="16">
    <location>
        <begin position="3290"/>
        <end position="3431"/>
    </location>
</feature>
<evidence type="ECO:0000256" key="8">
    <source>
        <dbReference type="ARBA" id="ARBA00023017"/>
    </source>
</evidence>
<dbReference type="Pfam" id="PF08393">
    <property type="entry name" value="DHC_N2"/>
    <property type="match status" value="1"/>
</dbReference>
<keyword evidence="12" id="KW-0206">Cytoskeleton</keyword>
<feature type="compositionally biased region" description="Low complexity" evidence="15">
    <location>
        <begin position="4064"/>
        <end position="4082"/>
    </location>
</feature>
<evidence type="ECO:0000256" key="6">
    <source>
        <dbReference type="ARBA" id="ARBA00022741"/>
    </source>
</evidence>
<dbReference type="Proteomes" id="UP001209570">
    <property type="component" value="Unassembled WGS sequence"/>
</dbReference>
<dbReference type="FunFam" id="1.20.920.30:FF:000002">
    <property type="entry name" value="Dynein axonemal heavy chain 3"/>
    <property type="match status" value="1"/>
</dbReference>
<dbReference type="Gene3D" id="1.10.8.720">
    <property type="entry name" value="Region D6 of dynein motor"/>
    <property type="match status" value="1"/>
</dbReference>
<dbReference type="Gene3D" id="1.20.920.30">
    <property type="match status" value="1"/>
</dbReference>
<evidence type="ECO:0000256" key="10">
    <source>
        <dbReference type="ARBA" id="ARBA00023069"/>
    </source>
</evidence>
<dbReference type="InterPro" id="IPR027417">
    <property type="entry name" value="P-loop_NTPase"/>
</dbReference>
<dbReference type="GO" id="GO:0005858">
    <property type="term" value="C:axonemal dynein complex"/>
    <property type="evidence" value="ECO:0007669"/>
    <property type="project" value="TreeGrafter"/>
</dbReference>
<feature type="domain" description="AAA+ ATPase" evidence="16">
    <location>
        <begin position="2184"/>
        <end position="2364"/>
    </location>
</feature>
<protein>
    <recommendedName>
        <fullName evidence="16">AAA+ ATPase domain-containing protein</fullName>
    </recommendedName>
</protein>
<dbReference type="Gene3D" id="6.10.140.1060">
    <property type="match status" value="1"/>
</dbReference>
<feature type="coiled-coil region" evidence="14">
    <location>
        <begin position="3552"/>
        <end position="3590"/>
    </location>
</feature>
<sequence length="5286" mass="580595">MEPPAAPSVPLDSGSSNNNSNNNQSAAPPKDDPRVEFIRRLVLRTFSAVKVDKLNRLLATDSVATQLFEFLHVPDARLLLFTDHGSEFSGTLKVYSTPPPQLFGSGSGAKSVCVLYFVKSVKAAVSLDRCHEEILTGTLERDALESLAHILHEILIPLIGNPRNQRLWPEMVTTSVINNVHGFFSSLQITVGQTRGATCLPLPWDQILTENTPAPSHSSASHSQRMTLTGSAAAMSASLMKDQVHALEGCLITWTKQIKNILKQDPEALLNRKQQLQLQPPPAPSLSSAASNNGSPAAPNVLPSNYHHPGPLEELAFWAAKARNLNSIFTQLQSDSVRKVLQYLDASKSTYNVPFAKLCKEVFLARAEANDNLHFLQPLTPWFQRLTAASSAPASLSDALLGGAGAGGDDAGGSGGVGATSAFTAATQTFTSIRELFRPICHALLLIWKCSRFYNTPSRLVVLVRQICNEIIRCATRYLNGATLFALIERDELETANAMLRTCLQVGAAFKSVYFDYKARSSTDVPSNPWRVQNNALFVRLDAFLERCHDVLELTQTIDQFQKLATLEIGGTKGKTLTTSVHQIFNDFRDTLLVMRSVPYDLMDLDAKQFEDDFYAFRSRNKELERRLASVISQAFDDAKTIAARFKCLDCFEDLLDRPIIKNELERKYTALLASYATDLHVVQQLFIEHREHPPIPHNLPPFAGAVTWSRGLAERIRFPMDKLRKIAPRVVMDREDAKEAIKLYTNVLAMLQEFEVQTVKKWGVSIETSSKAKLKLPLLRRDLVGGAAAAGATGPGDANGSGLGAQQLLEMAAVAATTPGATAALHNAVTGGGGSGSAGPTMLFVNFDAALVQLLREVKYFLLLGIEIPEDALAIYKKAEIFRRQTGNLALIVDLYNTIHATLLPVERPLVKTYLDRMDQALTKGIKALNWKSHGIDVFLKESMTDVNEANVLLSQLRAHQTRVTELLALWLAPPLLFERKAKPLGVAEFEELQRALCQQKYQQLKDGGNEIHRLLKDAIKVLRVSQGSPDWRAYVDYVSARVEDGLTQVVVQSLRHLRDQLDPRRIEHEDLSALLEVELDLYGKGVVYFPPIASTATRNGLRDVVMRRVEAILHAATVFKRLDTSDGSYLKEMREHVEVQQLIADISSFLDQNESKCAALRLELAKYEYLWTTDLAAMFAQFLATAWRAPPPSSSSSTADAASAFRYADALPSSSSSSPAAPSITSPTTTAATGGAPGKKSVLLPSTLVSTLPPLPAQLLDLPKFEAQIHHFLALQNEISDAKAARDVGFVRVNALPVKQALATWVTKWIYLFTQYLHDRVVTQLGWLDQFLSRVSAGLDQELDGGADHRLETADEKAALMRCMHHIRDVRRLMREELLVNFAGLKDVVALLKANGIALDLSYVGKDNVLVFLEQAPLRWEAMVNKTFKKKELIQPLQTQMVEGIRAELGDFTRRVNALRDEFTRLAPFAASLSLADAYAALDASDDALQRLEADAARLAELEDMFELAPSRHDTLLALRRDLVLLKQLWDLAALQDAVYGRWQTLPWLDLDTDALMEEADAVERLLRGVVPAPALARVREWPMFQQLTQRLTHMVVVLPLVKNLHSPAMRERHWKSLMALTKRHFDLSTASASTSAPSAASTAATNALRFEEVLRLELHRYVNEVNELVEVASREFKIEQQLVAIETAWNAFTLEFLPFKTAGGDATSKSTSIKALPSRQAADDGDDDDGDEQDANADAGVVDGGDVLILKPPTAILECLEDHQLQLQSMAAMGKFVAYFKERVFDWQLRLGNVDVVLKLWLAVQRQWCSLESIFLSAAGDIQASLPQEFTRFTHVDAEMRDLLQDALVAPSVLVACCQREGREVVLRDLAAELEHCQRALHHYLDAKKDVFPRFYFVSNASLLEILSNGNVPPRIQPHVANCFDGIRAFEFDKLHANSAGDSQQASNRRRSSAMAAAPVQRYVAQAMISKEGEVVRFLDSLVLHGAVEQWFNDLVRVMQDTLRERLREALEGSALWGVDTTRVAWSLERAAQLALVGSQIVWTEEVEAALEEVESGTEDALKKYADVSTVRLEELIRVVQGALDAQARQKIITLITIDVHARDVVQGLLAKRVASSLDFAWQSQLRYYAAPAKRSDVVIKICDFRAFYSYEYTGNCGRLVITPLTDRCYVTLTTALRLCLGGAPAGPAGTGKTETTKDLARGLGLQCYVFNCSDQMNYRTMADIFKGLSATGAWGCFDEFNRISVEVLSVVATQVKTVLDAVVPLAAALHRVLAAYGGGSSSNSSSAQSSSAEGATLAASGSSGTLPALAGTCEFFGKTIALLPSVGFFITMNPGYAGRAELPENLKALFRSCAMIRPDLQPICENMLMAEGFLRARALSVKFVTLYDLSKELLSKQTHYDWGLRAVKSVLLVAGALRRAQPQATEELVLLQVLRDFNTPRILPADYPVFLGLLHDLFPGHAVPPRRNDELHARGQEVCRRLALQPEDGFLRKVLEFDDVLQVRHSAMLIGPAGCGKTTIWTTLAAMHNLGLARPTTVFETVNPKAITPDELYGFMTLDNDWRDGVLSSVMRAMAKDVAPFNEGQRCKWVVLDGDIDAGWIESMNTVMDDNKVLTLVSNERIPLTPSMRLVFEIHSLQNATPATVSRAGIVYVNEHEIGWAPFVESWIQRRSGGAAGSSQQRSEAGVLASLVVKYVEPLFSLLRDHKLAPIVPMPPIAMVKTLCDLLDGLLESAPDRSAPEVLENAFLYCAMWAFGGPLDSEKGHDHRKVFAAHFKALAKFKNAAADGATAAAAGAGTGTATGAGAGIATAGSSASSSAAAALHQLNVFDVCFDIARNEFVPWSDRVPPLVVVGDVPFHQLIVPTVESTRLHALMDLLLGATAASSSSLSSAAGSSSAMSSPTAAVGSTGTPAAAAVAGRGAGSRRRPVLLVGSSGSGKTAVIAEHLRNLDGDDDELATAHVVLHHLMDARALQLRLESFVEKRSGRVYGPLHNRRLLYFLDDLNMPAADGYGTQTPIALLRQFMDYGAWFDRQDLAVKKTIQDVQFVAAMNHKAGSFAINPRLQRHFATFAVATPARGDLTTIFSTLLTAQLQGFADKLKRLAPALVTASVELYQDVRANFLPTAAKFHYIFSLRELSAVFQGLSLARPESYMTSTVRLGRLWLHECFRVFSDRMASVSEVQRFTEMALEQVKKHLEDDPNELFATPLVCAGFLPGGAGNSSDSGASPANAAVANYVPVADKAQLTACVEQQLRAYNESHPVMSLVLFDQALEHVTRIVRVLSHPRGHALLIGVGGSGKQSLTLLAAFICGFPLQTLGISAAPQYGANELRDDLKEIYRRAGVRPAKPLVLLVTDAQVLDDRFLVVVNDVLRTGHVPDLFTGEEMDAMVAALRSEAKTRGVPDTKEHLQAFFLDRVRTNLHLVLAFSPVGSTLRVRCRNFPALMTCCTIDWFHAWPKEALIDVSMQFLKDADLATQAIAENVCHHMAEMHLSVTTASAAYERQYGRYNYVTPTSFLELIRFYRKLLAVKRDAQRVKIARLHVGLATLKKTATDVAALQDELKKTLKKVEERKRATDALLEQMGKQRGDAEVKQRRADEERAKAAKAAEIASSIEAQASVELAIAKPALDAAQQAVNCLNKASLTELKSMGKPPAGVEKVTAAVLMLVKNETKNFSWDNAKKMMAKVDVFKQSLEQFDKENIPPEIIARVEPILEDPNFNYEKMKSKSVAAANLCVWVVNIVAFHHVYTRVKPLMDTLEEARRAKSEADSELATVQRLVAEVEAQLTALQVSFREATNEKAKVEAEAHACQERLSLAERLVNGLASENERWSREIDVLQASEMALIGDTLLAAGFVSYIGAFNASFRAQLWRQTWLPDIVTREIPISLGAQGAAAGNGDGGGAGGSGKKMDDNQDMVEEADGRGADSARGAGAGGAGHAGDAGLSGVDPVEMLSDSSAVAQWMNEGLPADRISIENGCIITSCERWPLLVDPQLQGLMWLRARDYQLETPAAEQAPPAQQQQQQQVAARRGSRVEDPAELRRQSVGVLPRKNTQPDDLRGSGSDGDATTSSHSNAASTASLPTLSPLVILHTSQKAWVKSLKTAITTGQSVILENLGEALDATLEPVLMRRVYRKGRNWFLQFAAEEIEFDPRFRLFLHTKLPNPHYRPEILAYCTLIDFSVTERGLEDQLLANVVNLEQPLLEKHKQRLQQEFNGYQIQLLQLENQLLERLSNAPDDILSDVPLIEGLEQTKLTANEVALALVKGKEAEKEINLAREVYRPVANEASMLYFLMGQMCKVNHMYRYSLESFMTFFYVAMDKVPPAAASSSSSSSAPQSGEAAAAAAPSSEGFLSSAAYVAAFDRVPLLKEALRWTVFVMVSRGLFEEHKLIFLTQLVLQLLRRGVIGSNSGYDDEAVRFLLQGPKAVGPENPIPWLSETQWQSLQALIQLEPFERFVADLEESEARFKEWYNAPYPETEKLPLDWRELDKSAPFLKLLVVRAMRPDRLTQAVSNFIAATLPNGPQYLTCDAQLNSYGVLRSAFEESTPWTPTYFVLSPGTDVVADVDKLAVHEHERIKGIDYHNIALGQGQEAIAMQKLQLSVENGHWIILNNVHLMPKWLLELDKWLEQLAKASKTASYASLTMNLASSAAPSDAPSHGRVRSSIVANPGGLHPNFRLFITSDPSPHIPIGVLERSIKLTNEPPTGLKANVKRAFCCFPRAEVDELEPRTRVILFGMCYFHSLMLERKKFGTQGFNMVYPFAASDLVSSSIVLRNYMDNVPARVPWADLRYLFGEIMYGGHIVNESDRLVAATYLSYFLRDDLLDELSMVPYSDDPHGASSKGDAGDAGAAGDGPAGGEGSAAALQRRDFLAPKLSAGFDRILEHIEHALVNDSPTAFGMHPNAEVAFRTDHGERLVQTILQLTRRDDDGGGAKDNSDSAQMVAEGVLQDILENYREFRFDIHELFFKSLDGAASSKGGSHGNANGNGRSGSVSALAMQEEMDPFQNVLLQECERTNQLLDTMTRSLVELEMGFRGEVTLTEAMEALQDCLFLERIPRAWEAVAYPSRRSLAPWLANLQQRIAQLQEWSSQAPELPVVLWLPGLFNPQSFLTAILQTAARKNGLELDKLSVLTDITKRQLEAIDAPSRDGQYIHGLSLEGARWDIGNGMLESSQPKEMYVSMPVMNCRAVLTARKDMQLAATGGAGGDARAAGAGAGAGAGNVYECPVYKTQQRGPTFVFVAQLRSKHPAAKWVLAGVALLMEHPAAKWVLAGVALLMEVV</sequence>
<dbReference type="Gene3D" id="3.10.490.20">
    <property type="match status" value="1"/>
</dbReference>
<dbReference type="Gene3D" id="1.20.920.20">
    <property type="match status" value="1"/>
</dbReference>
<dbReference type="Gene3D" id="1.20.140.100">
    <property type="entry name" value="Dynein heavy chain, N-terminal domain 2"/>
    <property type="match status" value="1"/>
</dbReference>
<dbReference type="FunFam" id="1.10.8.710:FF:000007">
    <property type="entry name" value="Putative dynein heavy chain"/>
    <property type="match status" value="1"/>
</dbReference>
<keyword evidence="3" id="KW-0963">Cytoplasm</keyword>
<reference evidence="17" key="1">
    <citation type="submission" date="2021-12" db="EMBL/GenBank/DDBJ databases">
        <title>Prjna785345.</title>
        <authorList>
            <person name="Rujirawat T."/>
            <person name="Krajaejun T."/>
        </authorList>
    </citation>
    <scope>NUCLEOTIDE SEQUENCE</scope>
    <source>
        <strain evidence="17">Pi057C3</strain>
    </source>
</reference>
<dbReference type="InterPro" id="IPR035706">
    <property type="entry name" value="AAA_9"/>
</dbReference>
<evidence type="ECO:0000256" key="14">
    <source>
        <dbReference type="SAM" id="Coils"/>
    </source>
</evidence>
<feature type="compositionally biased region" description="Acidic residues" evidence="15">
    <location>
        <begin position="1726"/>
        <end position="1738"/>
    </location>
</feature>
<evidence type="ECO:0000256" key="13">
    <source>
        <dbReference type="ARBA" id="ARBA00023273"/>
    </source>
</evidence>
<feature type="compositionally biased region" description="Gly residues" evidence="15">
    <location>
        <begin position="3899"/>
        <end position="3911"/>
    </location>
</feature>
<name>A0AAD5LV85_PYTIN</name>
<feature type="compositionally biased region" description="Low complexity" evidence="15">
    <location>
        <begin position="13"/>
        <end position="25"/>
    </location>
</feature>
<dbReference type="InterPro" id="IPR042219">
    <property type="entry name" value="AAA_lid_11_sf"/>
</dbReference>
<evidence type="ECO:0000256" key="4">
    <source>
        <dbReference type="ARBA" id="ARBA00022701"/>
    </source>
</evidence>
<dbReference type="FunFam" id="1.20.920.20:FF:000001">
    <property type="entry name" value="dynein heavy chain 2, axonemal"/>
    <property type="match status" value="1"/>
</dbReference>
<dbReference type="InterPro" id="IPR013594">
    <property type="entry name" value="Dynein_heavy_tail"/>
</dbReference>
<dbReference type="Pfam" id="PF17857">
    <property type="entry name" value="AAA_lid_1"/>
    <property type="match status" value="1"/>
</dbReference>
<accession>A0AAD5LV85</accession>
<feature type="compositionally biased region" description="Low complexity" evidence="15">
    <location>
        <begin position="4843"/>
        <end position="4853"/>
    </location>
</feature>
<feature type="region of interest" description="Disordered" evidence="15">
    <location>
        <begin position="4840"/>
        <end position="4867"/>
    </location>
</feature>
<organism evidence="17 18">
    <name type="scientific">Pythium insidiosum</name>
    <name type="common">Pythiosis disease agent</name>
    <dbReference type="NCBI Taxonomy" id="114742"/>
    <lineage>
        <taxon>Eukaryota</taxon>
        <taxon>Sar</taxon>
        <taxon>Stramenopiles</taxon>
        <taxon>Oomycota</taxon>
        <taxon>Peronosporomycetes</taxon>
        <taxon>Pythiales</taxon>
        <taxon>Pythiaceae</taxon>
        <taxon>Pythium</taxon>
    </lineage>
</organism>
<evidence type="ECO:0000313" key="17">
    <source>
        <dbReference type="EMBL" id="KAJ0394335.1"/>
    </source>
</evidence>
<dbReference type="Gene3D" id="3.40.50.300">
    <property type="entry name" value="P-loop containing nucleotide triphosphate hydrolases"/>
    <property type="match status" value="5"/>
</dbReference>
<feature type="compositionally biased region" description="Gly residues" evidence="15">
    <location>
        <begin position="3935"/>
        <end position="3944"/>
    </location>
</feature>
<dbReference type="InterPro" id="IPR035699">
    <property type="entry name" value="AAA_6"/>
</dbReference>
<keyword evidence="11" id="KW-0505">Motor protein</keyword>
<evidence type="ECO:0000256" key="11">
    <source>
        <dbReference type="ARBA" id="ARBA00023175"/>
    </source>
</evidence>
<dbReference type="Pfam" id="PF03028">
    <property type="entry name" value="Dynein_heavy"/>
    <property type="match status" value="1"/>
</dbReference>
<feature type="region of interest" description="Disordered" evidence="15">
    <location>
        <begin position="275"/>
        <end position="305"/>
    </location>
</feature>
<dbReference type="InterPro" id="IPR004273">
    <property type="entry name" value="Dynein_heavy_D6_P-loop"/>
</dbReference>
<dbReference type="InterPro" id="IPR024317">
    <property type="entry name" value="Dynein_heavy_chain_D4_dom"/>
</dbReference>
<evidence type="ECO:0000256" key="15">
    <source>
        <dbReference type="SAM" id="MobiDB-lite"/>
    </source>
</evidence>
<keyword evidence="4" id="KW-0493">Microtubule</keyword>
<evidence type="ECO:0000259" key="16">
    <source>
        <dbReference type="SMART" id="SM00382"/>
    </source>
</evidence>
<dbReference type="Gene3D" id="1.10.472.130">
    <property type="match status" value="1"/>
</dbReference>
<dbReference type="Pfam" id="PF12775">
    <property type="entry name" value="AAA_7"/>
    <property type="match status" value="1"/>
</dbReference>
<dbReference type="GO" id="GO:0005524">
    <property type="term" value="F:ATP binding"/>
    <property type="evidence" value="ECO:0007669"/>
    <property type="project" value="UniProtKB-KW"/>
</dbReference>
<dbReference type="Pfam" id="PF17852">
    <property type="entry name" value="Dynein_AAA_lid"/>
    <property type="match status" value="1"/>
</dbReference>
<evidence type="ECO:0000256" key="3">
    <source>
        <dbReference type="ARBA" id="ARBA00022490"/>
    </source>
</evidence>
<feature type="compositionally biased region" description="Low complexity" evidence="15">
    <location>
        <begin position="285"/>
        <end position="300"/>
    </location>
</feature>
<dbReference type="Pfam" id="PF18198">
    <property type="entry name" value="AAA_lid_11"/>
    <property type="match status" value="1"/>
</dbReference>
<dbReference type="Pfam" id="PF08385">
    <property type="entry name" value="DHC_N1"/>
    <property type="match status" value="2"/>
</dbReference>
<evidence type="ECO:0000256" key="12">
    <source>
        <dbReference type="ARBA" id="ARBA00023212"/>
    </source>
</evidence>
<dbReference type="InterPro" id="IPR041228">
    <property type="entry name" value="Dynein_C"/>
</dbReference>
<comment type="similarity">
    <text evidence="2">Belongs to the dynein heavy chain family.</text>
</comment>
<keyword evidence="8" id="KW-0243">Dynein</keyword>
<dbReference type="FunFam" id="3.40.50.300:FF:000049">
    <property type="entry name" value="Dynein, axonemal, heavy chain 5"/>
    <property type="match status" value="1"/>
</dbReference>
<evidence type="ECO:0000256" key="2">
    <source>
        <dbReference type="ARBA" id="ARBA00008887"/>
    </source>
</evidence>
<feature type="compositionally biased region" description="Basic and acidic residues" evidence="15">
    <location>
        <begin position="4036"/>
        <end position="4046"/>
    </location>
</feature>
<dbReference type="Gene3D" id="1.10.8.710">
    <property type="match status" value="1"/>
</dbReference>
<dbReference type="InterPro" id="IPR041466">
    <property type="entry name" value="Dynein_AAA5_ext"/>
</dbReference>
<dbReference type="InterPro" id="IPR041589">
    <property type="entry name" value="DNAH3_AAA_lid_1"/>
</dbReference>
<evidence type="ECO:0000256" key="9">
    <source>
        <dbReference type="ARBA" id="ARBA00023054"/>
    </source>
</evidence>
<dbReference type="FunFam" id="1.20.58.1120:FF:000001">
    <property type="entry name" value="dynein heavy chain 2, axonemal"/>
    <property type="match status" value="1"/>
</dbReference>
<feature type="compositionally biased region" description="Low complexity" evidence="15">
    <location>
        <begin position="4014"/>
        <end position="4032"/>
    </location>
</feature>
<dbReference type="FunFam" id="3.10.490.20:FF:000009">
    <property type="entry name" value="Dynein heavy chain 4"/>
    <property type="match status" value="1"/>
</dbReference>
<dbReference type="Gene3D" id="1.20.58.1120">
    <property type="match status" value="1"/>
</dbReference>
<feature type="coiled-coil region" evidence="14">
    <location>
        <begin position="1444"/>
        <end position="1504"/>
    </location>
</feature>
<dbReference type="FunFam" id="1.20.140.100:FF:000001">
    <property type="entry name" value="dynein heavy chain 17, axonemal"/>
    <property type="match status" value="1"/>
</dbReference>
<proteinExistence type="inferred from homology"/>
<dbReference type="GO" id="GO:0051959">
    <property type="term" value="F:dynein light intermediate chain binding"/>
    <property type="evidence" value="ECO:0007669"/>
    <property type="project" value="InterPro"/>
</dbReference>
<dbReference type="SMART" id="SM00382">
    <property type="entry name" value="AAA"/>
    <property type="match status" value="3"/>
</dbReference>
<keyword evidence="13" id="KW-0966">Cell projection</keyword>
<dbReference type="InterPro" id="IPR043160">
    <property type="entry name" value="Dynein_C_barrel"/>
</dbReference>
<dbReference type="InterPro" id="IPR041658">
    <property type="entry name" value="AAA_lid_11"/>
</dbReference>
<dbReference type="Gene3D" id="3.20.180.20">
    <property type="entry name" value="Dynein heavy chain, N-terminal domain 2"/>
    <property type="match status" value="1"/>
</dbReference>
<dbReference type="SUPFAM" id="SSF52540">
    <property type="entry name" value="P-loop containing nucleoside triphosphate hydrolases"/>
    <property type="match status" value="4"/>
</dbReference>
<keyword evidence="6" id="KW-0547">Nucleotide-binding</keyword>
<dbReference type="Pfam" id="PF12774">
    <property type="entry name" value="AAA_6"/>
    <property type="match status" value="2"/>
</dbReference>
<feature type="region of interest" description="Disordered" evidence="15">
    <location>
        <begin position="4014"/>
        <end position="4082"/>
    </location>
</feature>
<dbReference type="InterPro" id="IPR024743">
    <property type="entry name" value="Dynein_HC_stalk"/>
</dbReference>
<dbReference type="Gene3D" id="1.10.287.2620">
    <property type="match status" value="1"/>
</dbReference>
<dbReference type="InterPro" id="IPR003593">
    <property type="entry name" value="AAA+_ATPase"/>
</dbReference>
<feature type="region of interest" description="Disordered" evidence="15">
    <location>
        <begin position="1707"/>
        <end position="1742"/>
    </location>
</feature>
<evidence type="ECO:0000256" key="5">
    <source>
        <dbReference type="ARBA" id="ARBA00022737"/>
    </source>
</evidence>
<dbReference type="InterPro" id="IPR042228">
    <property type="entry name" value="Dynein_linker_3"/>
</dbReference>
<keyword evidence="10" id="KW-0969">Cilium</keyword>
<dbReference type="Pfam" id="PF18199">
    <property type="entry name" value="Dynein_C"/>
    <property type="match status" value="1"/>
</dbReference>
<dbReference type="InterPro" id="IPR013602">
    <property type="entry name" value="Dynein_heavy_linker"/>
</dbReference>
<dbReference type="InterPro" id="IPR042222">
    <property type="entry name" value="Dynein_2_N"/>
</dbReference>
<keyword evidence="9 14" id="KW-0175">Coiled coil</keyword>
<evidence type="ECO:0000313" key="18">
    <source>
        <dbReference type="Proteomes" id="UP001209570"/>
    </source>
</evidence>
<dbReference type="GO" id="GO:0045505">
    <property type="term" value="F:dynein intermediate chain binding"/>
    <property type="evidence" value="ECO:0007669"/>
    <property type="project" value="InterPro"/>
</dbReference>
<feature type="region of interest" description="Disordered" evidence="15">
    <location>
        <begin position="3895"/>
        <end position="3947"/>
    </location>
</feature>
<evidence type="ECO:0000256" key="1">
    <source>
        <dbReference type="ARBA" id="ARBA00004430"/>
    </source>
</evidence>
<feature type="coiled-coil region" evidence="14">
    <location>
        <begin position="3762"/>
        <end position="3824"/>
    </location>
</feature>
<dbReference type="Pfam" id="PF12781">
    <property type="entry name" value="AAA_9"/>
    <property type="match status" value="2"/>
</dbReference>